<dbReference type="CDD" id="cd00093">
    <property type="entry name" value="HTH_XRE"/>
    <property type="match status" value="1"/>
</dbReference>
<evidence type="ECO:0000256" key="2">
    <source>
        <dbReference type="SAM" id="MobiDB-lite"/>
    </source>
</evidence>
<evidence type="ECO:0000313" key="4">
    <source>
        <dbReference type="EMBL" id="ASN72400.1"/>
    </source>
</evidence>
<dbReference type="PANTHER" id="PTHR46558:SF11">
    <property type="entry name" value="HTH-TYPE TRANSCRIPTIONAL REGULATOR XRE"/>
    <property type="match status" value="1"/>
</dbReference>
<gene>
    <name evidence="4" type="ORF">10S7_23</name>
</gene>
<sequence length="149" mass="16773">MSTIGQRIKTLRTKNNLSLQELADLVGKSKGNISGYENDKYEPSAQTIISIAKYFGVSTDWILNGAEFQNNDYAPEESSNRVLISELESDMLQMFRLLDERDREDVFESIKSKYERTVKKGKTMSSYSTYTDTQKASKGDTNGKDSGIA</sequence>
<proteinExistence type="predicted"/>
<keyword evidence="1" id="KW-0238">DNA-binding</keyword>
<accession>A0A2H4JAY7</accession>
<dbReference type="Gene3D" id="1.10.260.40">
    <property type="entry name" value="lambda repressor-like DNA-binding domains"/>
    <property type="match status" value="1"/>
</dbReference>
<dbReference type="GO" id="GO:0003677">
    <property type="term" value="F:DNA binding"/>
    <property type="evidence" value="ECO:0007669"/>
    <property type="project" value="UniProtKB-KW"/>
</dbReference>
<name>A0A2H4JAY7_9CAUD</name>
<dbReference type="InterPro" id="IPR010982">
    <property type="entry name" value="Lambda_DNA-bd_dom_sf"/>
</dbReference>
<dbReference type="SMART" id="SM00530">
    <property type="entry name" value="HTH_XRE"/>
    <property type="match status" value="1"/>
</dbReference>
<dbReference type="InterPro" id="IPR001387">
    <property type="entry name" value="Cro/C1-type_HTH"/>
</dbReference>
<evidence type="ECO:0000259" key="3">
    <source>
        <dbReference type="PROSITE" id="PS50943"/>
    </source>
</evidence>
<dbReference type="PROSITE" id="PS50943">
    <property type="entry name" value="HTH_CROC1"/>
    <property type="match status" value="1"/>
</dbReference>
<feature type="compositionally biased region" description="Polar residues" evidence="2">
    <location>
        <begin position="123"/>
        <end position="134"/>
    </location>
</feature>
<dbReference type="EMBL" id="MF417952">
    <property type="protein sequence ID" value="ASN72400.1"/>
    <property type="molecule type" value="Genomic_DNA"/>
</dbReference>
<organism evidence="4">
    <name type="scientific">uncultured Caudovirales phage</name>
    <dbReference type="NCBI Taxonomy" id="2100421"/>
    <lineage>
        <taxon>Viruses</taxon>
        <taxon>Duplodnaviria</taxon>
        <taxon>Heunggongvirae</taxon>
        <taxon>Uroviricota</taxon>
        <taxon>Caudoviricetes</taxon>
        <taxon>Peduoviridae</taxon>
        <taxon>Maltschvirus</taxon>
        <taxon>Maltschvirus maltsch</taxon>
    </lineage>
</organism>
<reference evidence="4" key="1">
    <citation type="submission" date="2017-06" db="EMBL/GenBank/DDBJ databases">
        <title>Novel phages from South African skin metaviromes.</title>
        <authorList>
            <person name="van Zyl L.J."/>
            <person name="Abrahams Y."/>
            <person name="Stander E.A."/>
            <person name="Kirby B.M."/>
            <person name="Clavaud C."/>
            <person name="Farcet C."/>
            <person name="Breton L."/>
            <person name="Trindade M.I."/>
        </authorList>
    </citation>
    <scope>NUCLEOTIDE SEQUENCE</scope>
</reference>
<dbReference type="PANTHER" id="PTHR46558">
    <property type="entry name" value="TRACRIPTIONAL REGULATORY PROTEIN-RELATED-RELATED"/>
    <property type="match status" value="1"/>
</dbReference>
<dbReference type="Pfam" id="PF12844">
    <property type="entry name" value="HTH_19"/>
    <property type="match status" value="1"/>
</dbReference>
<evidence type="ECO:0000256" key="1">
    <source>
        <dbReference type="ARBA" id="ARBA00023125"/>
    </source>
</evidence>
<feature type="domain" description="HTH cro/C1-type" evidence="3">
    <location>
        <begin position="8"/>
        <end position="62"/>
    </location>
</feature>
<feature type="region of interest" description="Disordered" evidence="2">
    <location>
        <begin position="117"/>
        <end position="149"/>
    </location>
</feature>
<protein>
    <submittedName>
        <fullName evidence="4">Putative repressor protein</fullName>
    </submittedName>
</protein>
<dbReference type="SUPFAM" id="SSF47413">
    <property type="entry name" value="lambda repressor-like DNA-binding domains"/>
    <property type="match status" value="1"/>
</dbReference>